<keyword evidence="7" id="KW-0106">Calcium</keyword>
<organism evidence="12 13">
    <name type="scientific">Ascobolus immersus RN42</name>
    <dbReference type="NCBI Taxonomy" id="1160509"/>
    <lineage>
        <taxon>Eukaryota</taxon>
        <taxon>Fungi</taxon>
        <taxon>Dikarya</taxon>
        <taxon>Ascomycota</taxon>
        <taxon>Pezizomycotina</taxon>
        <taxon>Pezizomycetes</taxon>
        <taxon>Pezizales</taxon>
        <taxon>Ascobolaceae</taxon>
        <taxon>Ascobolus</taxon>
    </lineage>
</organism>
<dbReference type="Pfam" id="PF01532">
    <property type="entry name" value="Glyco_hydro_47"/>
    <property type="match status" value="1"/>
</dbReference>
<dbReference type="UniPathway" id="UPA00378"/>
<feature type="region of interest" description="Disordered" evidence="10">
    <location>
        <begin position="38"/>
        <end position="107"/>
    </location>
</feature>
<dbReference type="GO" id="GO:0005509">
    <property type="term" value="F:calcium ion binding"/>
    <property type="evidence" value="ECO:0007669"/>
    <property type="project" value="InterPro"/>
</dbReference>
<dbReference type="PANTHER" id="PTHR11742">
    <property type="entry name" value="MANNOSYL-OLIGOSACCHARIDE ALPHA-1,2-MANNOSIDASE-RELATED"/>
    <property type="match status" value="1"/>
</dbReference>
<dbReference type="STRING" id="1160509.A0A3N4I9T5"/>
<dbReference type="GO" id="GO:0005975">
    <property type="term" value="P:carbohydrate metabolic process"/>
    <property type="evidence" value="ECO:0007669"/>
    <property type="project" value="InterPro"/>
</dbReference>
<comment type="cofactor">
    <cofactor evidence="1 7">
        <name>Ca(2+)</name>
        <dbReference type="ChEBI" id="CHEBI:29108"/>
    </cofactor>
</comment>
<dbReference type="GO" id="GO:0036503">
    <property type="term" value="P:ERAD pathway"/>
    <property type="evidence" value="ECO:0007669"/>
    <property type="project" value="UniProtKB-ARBA"/>
</dbReference>
<evidence type="ECO:0000256" key="8">
    <source>
        <dbReference type="PIRSR" id="PIRSR601382-3"/>
    </source>
</evidence>
<feature type="active site" description="Proton donor" evidence="6">
    <location>
        <position position="555"/>
    </location>
</feature>
<dbReference type="InterPro" id="IPR050749">
    <property type="entry name" value="Glycosyl_Hydrolase_47"/>
</dbReference>
<name>A0A3N4I9T5_ASCIM</name>
<proteinExistence type="inferred from homology"/>
<evidence type="ECO:0000256" key="1">
    <source>
        <dbReference type="ARBA" id="ARBA00001913"/>
    </source>
</evidence>
<keyword evidence="13" id="KW-1185">Reference proteome</keyword>
<evidence type="ECO:0000256" key="10">
    <source>
        <dbReference type="SAM" id="MobiDB-lite"/>
    </source>
</evidence>
<dbReference type="InterPro" id="IPR036026">
    <property type="entry name" value="Seven-hairpin_glycosidases"/>
</dbReference>
<protein>
    <recommendedName>
        <fullName evidence="9">alpha-1,2-Mannosidase</fullName>
        <ecNumber evidence="9">3.2.1.-</ecNumber>
    </recommendedName>
</protein>
<comment type="pathway">
    <text evidence="2">Protein modification; protein glycosylation.</text>
</comment>
<dbReference type="AlphaFoldDB" id="A0A3N4I9T5"/>
<accession>A0A3N4I9T5</accession>
<feature type="active site" description="Proton donor" evidence="6">
    <location>
        <position position="232"/>
    </location>
</feature>
<evidence type="ECO:0000313" key="13">
    <source>
        <dbReference type="Proteomes" id="UP000275078"/>
    </source>
</evidence>
<reference evidence="12 13" key="1">
    <citation type="journal article" date="2018" name="Nat. Ecol. Evol.">
        <title>Pezizomycetes genomes reveal the molecular basis of ectomycorrhizal truffle lifestyle.</title>
        <authorList>
            <person name="Murat C."/>
            <person name="Payen T."/>
            <person name="Noel B."/>
            <person name="Kuo A."/>
            <person name="Morin E."/>
            <person name="Chen J."/>
            <person name="Kohler A."/>
            <person name="Krizsan K."/>
            <person name="Balestrini R."/>
            <person name="Da Silva C."/>
            <person name="Montanini B."/>
            <person name="Hainaut M."/>
            <person name="Levati E."/>
            <person name="Barry K.W."/>
            <person name="Belfiori B."/>
            <person name="Cichocki N."/>
            <person name="Clum A."/>
            <person name="Dockter R.B."/>
            <person name="Fauchery L."/>
            <person name="Guy J."/>
            <person name="Iotti M."/>
            <person name="Le Tacon F."/>
            <person name="Lindquist E.A."/>
            <person name="Lipzen A."/>
            <person name="Malagnac F."/>
            <person name="Mello A."/>
            <person name="Molinier V."/>
            <person name="Miyauchi S."/>
            <person name="Poulain J."/>
            <person name="Riccioni C."/>
            <person name="Rubini A."/>
            <person name="Sitrit Y."/>
            <person name="Splivallo R."/>
            <person name="Traeger S."/>
            <person name="Wang M."/>
            <person name="Zifcakova L."/>
            <person name="Wipf D."/>
            <person name="Zambonelli A."/>
            <person name="Paolocci F."/>
            <person name="Nowrousian M."/>
            <person name="Ottonello S."/>
            <person name="Baldrian P."/>
            <person name="Spatafora J.W."/>
            <person name="Henrissat B."/>
            <person name="Nagy L.G."/>
            <person name="Aury J.M."/>
            <person name="Wincker P."/>
            <person name="Grigoriev I.V."/>
            <person name="Bonfante P."/>
            <person name="Martin F.M."/>
        </authorList>
    </citation>
    <scope>NUCLEOTIDE SEQUENCE [LARGE SCALE GENOMIC DNA]</scope>
    <source>
        <strain evidence="12 13">RN42</strain>
    </source>
</reference>
<feature type="region of interest" description="Disordered" evidence="10">
    <location>
        <begin position="374"/>
        <end position="393"/>
    </location>
</feature>
<dbReference type="EMBL" id="ML119683">
    <property type="protein sequence ID" value="RPA80951.1"/>
    <property type="molecule type" value="Genomic_DNA"/>
</dbReference>
<feature type="transmembrane region" description="Helical" evidence="11">
    <location>
        <begin position="12"/>
        <end position="29"/>
    </location>
</feature>
<comment type="similarity">
    <text evidence="3 9">Belongs to the glycosyl hydrolase 47 family.</text>
</comment>
<evidence type="ECO:0000313" key="12">
    <source>
        <dbReference type="EMBL" id="RPA80951.1"/>
    </source>
</evidence>
<evidence type="ECO:0000256" key="7">
    <source>
        <dbReference type="PIRSR" id="PIRSR601382-2"/>
    </source>
</evidence>
<dbReference type="Proteomes" id="UP000275078">
    <property type="component" value="Unassembled WGS sequence"/>
</dbReference>
<evidence type="ECO:0000256" key="6">
    <source>
        <dbReference type="PIRSR" id="PIRSR601382-1"/>
    </source>
</evidence>
<dbReference type="OrthoDB" id="8118055at2759"/>
<evidence type="ECO:0000256" key="11">
    <source>
        <dbReference type="SAM" id="Phobius"/>
    </source>
</evidence>
<keyword evidence="11" id="KW-0472">Membrane</keyword>
<dbReference type="PRINTS" id="PR00747">
    <property type="entry name" value="GLYHDRLASE47"/>
</dbReference>
<evidence type="ECO:0000256" key="4">
    <source>
        <dbReference type="ARBA" id="ARBA00022801"/>
    </source>
</evidence>
<dbReference type="PANTHER" id="PTHR11742:SF103">
    <property type="entry name" value="ENDOPLASMIC RETICULUM MANNOSIDASE MNL2-RELATED"/>
    <property type="match status" value="1"/>
</dbReference>
<keyword evidence="4 9" id="KW-0378">Hydrolase</keyword>
<feature type="region of interest" description="Disordered" evidence="10">
    <location>
        <begin position="657"/>
        <end position="688"/>
    </location>
</feature>
<evidence type="ECO:0000256" key="2">
    <source>
        <dbReference type="ARBA" id="ARBA00004922"/>
    </source>
</evidence>
<keyword evidence="7" id="KW-0479">Metal-binding</keyword>
<dbReference type="GO" id="GO:0004571">
    <property type="term" value="F:mannosyl-oligosaccharide 1,2-alpha-mannosidase activity"/>
    <property type="evidence" value="ECO:0007669"/>
    <property type="project" value="InterPro"/>
</dbReference>
<dbReference type="EC" id="3.2.1.-" evidence="9"/>
<dbReference type="Gene3D" id="1.50.10.10">
    <property type="match status" value="2"/>
</dbReference>
<keyword evidence="5 8" id="KW-1015">Disulfide bond</keyword>
<evidence type="ECO:0000256" key="5">
    <source>
        <dbReference type="ARBA" id="ARBA00023157"/>
    </source>
</evidence>
<keyword evidence="9 12" id="KW-0326">Glycosidase</keyword>
<dbReference type="SUPFAM" id="SSF48225">
    <property type="entry name" value="Seven-hairpin glycosidases"/>
    <property type="match status" value="1"/>
</dbReference>
<dbReference type="InterPro" id="IPR012341">
    <property type="entry name" value="6hp_glycosidase-like_sf"/>
</dbReference>
<dbReference type="GO" id="GO:0016020">
    <property type="term" value="C:membrane"/>
    <property type="evidence" value="ECO:0007669"/>
    <property type="project" value="InterPro"/>
</dbReference>
<keyword evidence="11" id="KW-1133">Transmembrane helix</keyword>
<dbReference type="GO" id="GO:0005783">
    <property type="term" value="C:endoplasmic reticulum"/>
    <property type="evidence" value="ECO:0007669"/>
    <property type="project" value="TreeGrafter"/>
</dbReference>
<keyword evidence="11" id="KW-0812">Transmembrane</keyword>
<dbReference type="InterPro" id="IPR001382">
    <property type="entry name" value="Glyco_hydro_47"/>
</dbReference>
<sequence>MLPRLGQFRRPLLVFAFISIIGYFTFFSGPPTTRFRNYVPFKPDTPPPPPGHGHGTPPSDSVVHAPSEPIPSIPNFRPDPFRGPGVAKPAPGRLPKASKTPVHWQPSPEHYPLPSSIIISLPTTPVLKLPRVQAKFAPETPEAKKIRLERLEAVKTEVLHAYRSYRDKAFLHDEVRPISGRPNDPFGGKAATLVDSLDTLFLVGAEKEFEEAVKAVEGIDWTIWRGSIPVFESNIRYLGGLLGAYDVSGGEKGPGKVLLKKAEELAKVLMGVFDTPNRMPILHYAWEPEEVADPQRAPSRAVTAELASLSLEFTRLSQLTHNPLYYDAVHRITILLAEYQNRTLIPGLFPAIVDASGCGAPLDTVKPAPVVVDMSEEEKPEYPKDGLGEEEENRRRKLVGVELDDCPLANRKGLERPNWWYNEHYQQGGMVDSAYEYLIKNYILLGGTEPLYAEMFNFSQTVAKARLYFRPLIPGSAAADKERGFKILLPGQVVVSRGEKPRFDGKSSHLSCFVGGMVGLGARTLAMEEDVELAKGLTEGCVWAYNSTASGLMPEEFTVGVCDSDKGGSGGIGSDCGWDERAWLKEAYPHHFQNEREQLNAQAARLEDELEFGERSIEDDELVAMGTRPNKPTKVKREPEESQLDGIIGTLKKLAKRLPPPKKPVDGRSAVEKAREQAEQDGRPKGITEVNDGRYILRPEAVESVFYLHRLTADPHWAEAGWSMFQSMIRSTRAPFGHSAIQNVLISPDDKGAFRGGDANKMDSMESFWLAETLKYAFLLFSEPDVVSLDEWVLNTEAHPFKRPKAGEVLGKKV</sequence>
<feature type="active site" evidence="6">
    <location>
        <position position="432"/>
    </location>
</feature>
<feature type="binding site" evidence="7">
    <location>
        <position position="796"/>
    </location>
    <ligand>
        <name>Ca(2+)</name>
        <dbReference type="ChEBI" id="CHEBI:29108"/>
    </ligand>
</feature>
<gene>
    <name evidence="12" type="ORF">BJ508DRAFT_362188</name>
</gene>
<evidence type="ECO:0000256" key="3">
    <source>
        <dbReference type="ARBA" id="ARBA00007658"/>
    </source>
</evidence>
<feature type="compositionally biased region" description="Basic and acidic residues" evidence="10">
    <location>
        <begin position="663"/>
        <end position="688"/>
    </location>
</feature>
<evidence type="ECO:0000256" key="9">
    <source>
        <dbReference type="RuleBase" id="RU361193"/>
    </source>
</evidence>
<feature type="disulfide bond" evidence="8">
    <location>
        <begin position="512"/>
        <end position="541"/>
    </location>
</feature>
<feature type="active site" evidence="6">
    <location>
        <position position="700"/>
    </location>
</feature>